<dbReference type="InterPro" id="IPR036388">
    <property type="entry name" value="WH-like_DNA-bd_sf"/>
</dbReference>
<accession>A0A3Q8X2Q1</accession>
<dbReference type="CDD" id="cd05466">
    <property type="entry name" value="PBP2_LTTR_substrate"/>
    <property type="match status" value="1"/>
</dbReference>
<proteinExistence type="inferred from homology"/>
<reference evidence="7" key="1">
    <citation type="submission" date="2018-12" db="EMBL/GenBank/DDBJ databases">
        <title>Genome sequence of Peanibacillus sp.</title>
        <authorList>
            <person name="Subramani G."/>
            <person name="Srinivasan S."/>
            <person name="Kim M.K."/>
        </authorList>
    </citation>
    <scope>NUCLEOTIDE SEQUENCE [LARGE SCALE GENOMIC DNA]</scope>
    <source>
        <strain evidence="7">18JY67-1</strain>
    </source>
</reference>
<organism evidence="6 7">
    <name type="scientific">Paenibacillus albus</name>
    <dbReference type="NCBI Taxonomy" id="2495582"/>
    <lineage>
        <taxon>Bacteria</taxon>
        <taxon>Bacillati</taxon>
        <taxon>Bacillota</taxon>
        <taxon>Bacilli</taxon>
        <taxon>Bacillales</taxon>
        <taxon>Paenibacillaceae</taxon>
        <taxon>Paenibacillus</taxon>
    </lineage>
</organism>
<dbReference type="InterPro" id="IPR050950">
    <property type="entry name" value="HTH-type_LysR_regulators"/>
</dbReference>
<dbReference type="PANTHER" id="PTHR30419:SF8">
    <property type="entry name" value="NITROGEN ASSIMILATION TRANSCRIPTIONAL ACTIVATOR-RELATED"/>
    <property type="match status" value="1"/>
</dbReference>
<feature type="domain" description="HTH lysR-type" evidence="5">
    <location>
        <begin position="9"/>
        <end position="66"/>
    </location>
</feature>
<keyword evidence="4" id="KW-0804">Transcription</keyword>
<dbReference type="InterPro" id="IPR036390">
    <property type="entry name" value="WH_DNA-bd_sf"/>
</dbReference>
<comment type="similarity">
    <text evidence="1">Belongs to the LysR transcriptional regulatory family.</text>
</comment>
<dbReference type="SUPFAM" id="SSF46785">
    <property type="entry name" value="Winged helix' DNA-binding domain"/>
    <property type="match status" value="1"/>
</dbReference>
<evidence type="ECO:0000256" key="3">
    <source>
        <dbReference type="ARBA" id="ARBA00023125"/>
    </source>
</evidence>
<dbReference type="SUPFAM" id="SSF53850">
    <property type="entry name" value="Periplasmic binding protein-like II"/>
    <property type="match status" value="1"/>
</dbReference>
<dbReference type="AlphaFoldDB" id="A0A3Q8X2Q1"/>
<dbReference type="OrthoDB" id="9803735at2"/>
<dbReference type="PANTHER" id="PTHR30419">
    <property type="entry name" value="HTH-TYPE TRANSCRIPTIONAL REGULATOR YBHD"/>
    <property type="match status" value="1"/>
</dbReference>
<sequence>MQNGGMRAVNLDQLYYIIEVAKTKSLSLAASNMHVTQSAISQSIAGLEAELGIPIFIRSRSGTTPTKEGTDIIQKALEVVSKLQEMKDGASRVSEMMHAELKIAAIPGVMASLVKTVSSFKQDYPNVAFRIVEEKSDRILDEIRHNKVDIGLIGVRGNEVPIGTGLVFEPIWQGRMVVGVWNNSPLAGRKRITPEEMKKLPYVLYDEPHVHDFVEEFTGVHGPLSIMFTSNNPYALVTVLRENLAGTIGYDFSFIDRSVSLNSGLTKLEIDGVEQPPIQLGWARAETNKGTQVSKMFIQRFKGQIQLGNLS</sequence>
<keyword evidence="7" id="KW-1185">Reference proteome</keyword>
<dbReference type="GO" id="GO:0003677">
    <property type="term" value="F:DNA binding"/>
    <property type="evidence" value="ECO:0007669"/>
    <property type="project" value="UniProtKB-KW"/>
</dbReference>
<evidence type="ECO:0000256" key="1">
    <source>
        <dbReference type="ARBA" id="ARBA00009437"/>
    </source>
</evidence>
<dbReference type="GO" id="GO:0005829">
    <property type="term" value="C:cytosol"/>
    <property type="evidence" value="ECO:0007669"/>
    <property type="project" value="TreeGrafter"/>
</dbReference>
<dbReference type="GO" id="GO:0003700">
    <property type="term" value="F:DNA-binding transcription factor activity"/>
    <property type="evidence" value="ECO:0007669"/>
    <property type="project" value="InterPro"/>
</dbReference>
<dbReference type="Pfam" id="PF00126">
    <property type="entry name" value="HTH_1"/>
    <property type="match status" value="1"/>
</dbReference>
<dbReference type="PRINTS" id="PR00039">
    <property type="entry name" value="HTHLYSR"/>
</dbReference>
<evidence type="ECO:0000313" key="6">
    <source>
        <dbReference type="EMBL" id="AZN38746.1"/>
    </source>
</evidence>
<name>A0A3Q8X2Q1_9BACL</name>
<dbReference type="EMBL" id="CP034437">
    <property type="protein sequence ID" value="AZN38746.1"/>
    <property type="molecule type" value="Genomic_DNA"/>
</dbReference>
<dbReference type="Pfam" id="PF03466">
    <property type="entry name" value="LysR_substrate"/>
    <property type="match status" value="1"/>
</dbReference>
<protein>
    <submittedName>
        <fullName evidence="6">LysR family transcriptional regulator</fullName>
    </submittedName>
</protein>
<dbReference type="Proteomes" id="UP000272528">
    <property type="component" value="Chromosome"/>
</dbReference>
<keyword evidence="3" id="KW-0238">DNA-binding</keyword>
<dbReference type="PROSITE" id="PS50931">
    <property type="entry name" value="HTH_LYSR"/>
    <property type="match status" value="1"/>
</dbReference>
<dbReference type="InterPro" id="IPR005119">
    <property type="entry name" value="LysR_subst-bd"/>
</dbReference>
<dbReference type="KEGG" id="palb:EJC50_02935"/>
<dbReference type="InterPro" id="IPR000847">
    <property type="entry name" value="LysR_HTH_N"/>
</dbReference>
<dbReference type="FunFam" id="1.10.10.10:FF:000001">
    <property type="entry name" value="LysR family transcriptional regulator"/>
    <property type="match status" value="1"/>
</dbReference>
<evidence type="ECO:0000256" key="2">
    <source>
        <dbReference type="ARBA" id="ARBA00023015"/>
    </source>
</evidence>
<dbReference type="Gene3D" id="1.10.10.10">
    <property type="entry name" value="Winged helix-like DNA-binding domain superfamily/Winged helix DNA-binding domain"/>
    <property type="match status" value="1"/>
</dbReference>
<gene>
    <name evidence="6" type="ORF">EJC50_02935</name>
</gene>
<evidence type="ECO:0000259" key="5">
    <source>
        <dbReference type="PROSITE" id="PS50931"/>
    </source>
</evidence>
<dbReference type="Gene3D" id="3.40.190.290">
    <property type="match status" value="1"/>
</dbReference>
<keyword evidence="2" id="KW-0805">Transcription regulation</keyword>
<evidence type="ECO:0000313" key="7">
    <source>
        <dbReference type="Proteomes" id="UP000272528"/>
    </source>
</evidence>
<evidence type="ECO:0000256" key="4">
    <source>
        <dbReference type="ARBA" id="ARBA00023163"/>
    </source>
</evidence>